<accession>A0ABQ0P0Z3</accession>
<reference evidence="2" key="1">
    <citation type="submission" date="2013-04" db="EMBL/GenBank/DDBJ databases">
        <title>The genome sequencing project of 58 acetic acid bacteria.</title>
        <authorList>
            <person name="Okamoto-Kainuma A."/>
            <person name="Ishikawa M."/>
            <person name="Umino S."/>
            <person name="Koizumi Y."/>
            <person name="Shiwa Y."/>
            <person name="Yoshikawa H."/>
            <person name="Matsutani M."/>
            <person name="Matsushita K."/>
        </authorList>
    </citation>
    <scope>NUCLEOTIDE SEQUENCE</scope>
    <source>
        <strain evidence="2">DSM 15669</strain>
    </source>
</reference>
<sequence length="80" mass="8733">MSGDFMDITSFLDLLPSNIGLIVAGVIIACKLITISVRPPASNSRWELIYRAVSTVALNIGWATNRFQAGRRDGLSQPKK</sequence>
<dbReference type="EMBL" id="BAQD01000139">
    <property type="protein sequence ID" value="GBQ08721.1"/>
    <property type="molecule type" value="Genomic_DNA"/>
</dbReference>
<evidence type="ECO:0000313" key="3">
    <source>
        <dbReference type="Proteomes" id="UP001062901"/>
    </source>
</evidence>
<keyword evidence="3" id="KW-1185">Reference proteome</keyword>
<keyword evidence="1" id="KW-1133">Transmembrane helix</keyword>
<protein>
    <submittedName>
        <fullName evidence="2">Uncharacterized protein</fullName>
    </submittedName>
</protein>
<name>A0ABQ0P0Z3_9PROT</name>
<gene>
    <name evidence="2" type="ORF">AA15669_1878</name>
</gene>
<dbReference type="Proteomes" id="UP001062901">
    <property type="component" value="Unassembled WGS sequence"/>
</dbReference>
<organism evidence="2 3">
    <name type="scientific">Saccharibacter floricola DSM 15669</name>
    <dbReference type="NCBI Taxonomy" id="1123227"/>
    <lineage>
        <taxon>Bacteria</taxon>
        <taxon>Pseudomonadati</taxon>
        <taxon>Pseudomonadota</taxon>
        <taxon>Alphaproteobacteria</taxon>
        <taxon>Acetobacterales</taxon>
        <taxon>Acetobacteraceae</taxon>
        <taxon>Saccharibacter</taxon>
    </lineage>
</organism>
<comment type="caution">
    <text evidence="2">The sequence shown here is derived from an EMBL/GenBank/DDBJ whole genome shotgun (WGS) entry which is preliminary data.</text>
</comment>
<evidence type="ECO:0000256" key="1">
    <source>
        <dbReference type="SAM" id="Phobius"/>
    </source>
</evidence>
<feature type="transmembrane region" description="Helical" evidence="1">
    <location>
        <begin position="19"/>
        <end position="37"/>
    </location>
</feature>
<proteinExistence type="predicted"/>
<evidence type="ECO:0000313" key="2">
    <source>
        <dbReference type="EMBL" id="GBQ08721.1"/>
    </source>
</evidence>
<keyword evidence="1" id="KW-0472">Membrane</keyword>
<keyword evidence="1" id="KW-0812">Transmembrane</keyword>
<dbReference type="RefSeq" id="WP_018981254.1">
    <property type="nucleotide sequence ID" value="NZ_BAQD01000139.1"/>
</dbReference>